<dbReference type="Proteomes" id="UP000005359">
    <property type="component" value="Unassembled WGS sequence"/>
</dbReference>
<sequence>MWMQIYGYHRTSTKEQHLDRGIQEIERYCNEHEMALTNIFTDQETGKNFNRPRYTVLVEDVLRPGDILIVTELDRLGRNKYDTMQQIQRIKNMGVRLMVLELPTTLMDLSVMDNAMARMMLETINNMMLELYASMAQAELEKKEKRQREGIEAKKLRGEWDDYGRPSVMKQETFDENFQSVVSGETTPTQLRKNLGMTHSTFYRYRKTFYEKYPELSNSAN</sequence>
<evidence type="ECO:0000256" key="2">
    <source>
        <dbReference type="ARBA" id="ARBA00022908"/>
    </source>
</evidence>
<dbReference type="InterPro" id="IPR006118">
    <property type="entry name" value="Recombinase_CS"/>
</dbReference>
<evidence type="ECO:0000256" key="3">
    <source>
        <dbReference type="ARBA" id="ARBA00023125"/>
    </source>
</evidence>
<name>B0G6A3_9FIRM</name>
<dbReference type="InterPro" id="IPR006119">
    <property type="entry name" value="Resolv_N"/>
</dbReference>
<evidence type="ECO:0000256" key="5">
    <source>
        <dbReference type="PIRSR" id="PIRSR606118-50"/>
    </source>
</evidence>
<dbReference type="PROSITE" id="PS00398">
    <property type="entry name" value="RECOMBINASES_2"/>
    <property type="match status" value="1"/>
</dbReference>
<reference evidence="7 8" key="2">
    <citation type="submission" date="2007-10" db="EMBL/GenBank/DDBJ databases">
        <authorList>
            <person name="Fulton L."/>
            <person name="Clifton S."/>
            <person name="Fulton B."/>
            <person name="Xu J."/>
            <person name="Minx P."/>
            <person name="Pepin K.H."/>
            <person name="Johnson M."/>
            <person name="Thiruvilangam P."/>
            <person name="Bhonagiri V."/>
            <person name="Nash W.E."/>
            <person name="Wang C."/>
            <person name="Mardis E.R."/>
            <person name="Wilson R.K."/>
        </authorList>
    </citation>
    <scope>NUCLEOTIDE SEQUENCE [LARGE SCALE GENOMIC DNA]</scope>
    <source>
        <strain evidence="7 8">ATCC 27755</strain>
    </source>
</reference>
<keyword evidence="2" id="KW-0229">DNA integration</keyword>
<dbReference type="PROSITE" id="PS51736">
    <property type="entry name" value="RECOMBINASES_3"/>
    <property type="match status" value="1"/>
</dbReference>
<dbReference type="SMART" id="SM00857">
    <property type="entry name" value="Resolvase"/>
    <property type="match status" value="1"/>
</dbReference>
<dbReference type="GO" id="GO:0000150">
    <property type="term" value="F:DNA strand exchange activity"/>
    <property type="evidence" value="ECO:0007669"/>
    <property type="project" value="InterPro"/>
</dbReference>
<evidence type="ECO:0000256" key="1">
    <source>
        <dbReference type="ARBA" id="ARBA00009913"/>
    </source>
</evidence>
<dbReference type="InterPro" id="IPR050639">
    <property type="entry name" value="SSR_resolvase"/>
</dbReference>
<dbReference type="PANTHER" id="PTHR30461:SF26">
    <property type="entry name" value="RESOLVASE HOMOLOG YNEB"/>
    <property type="match status" value="1"/>
</dbReference>
<comment type="similarity">
    <text evidence="1">Belongs to the site-specific recombinase resolvase family.</text>
</comment>
<feature type="domain" description="Resolvase/invertase-type recombinase catalytic" evidence="6">
    <location>
        <begin position="4"/>
        <end position="158"/>
    </location>
</feature>
<gene>
    <name evidence="7" type="ORF">DORFOR_01887</name>
</gene>
<reference evidence="7 8" key="1">
    <citation type="submission" date="2007-10" db="EMBL/GenBank/DDBJ databases">
        <title>Draft genome sequence of Dorea formicigenerans(ATCC 27755).</title>
        <authorList>
            <person name="Sudarsanam P."/>
            <person name="Ley R."/>
            <person name="Guruge J."/>
            <person name="Turnbaugh P.J."/>
            <person name="Mahowald M."/>
            <person name="Liep D."/>
            <person name="Gordon J."/>
        </authorList>
    </citation>
    <scope>NUCLEOTIDE SEQUENCE [LARGE SCALE GENOMIC DNA]</scope>
    <source>
        <strain evidence="7 8">ATCC 27755</strain>
    </source>
</reference>
<dbReference type="Pfam" id="PF00239">
    <property type="entry name" value="Resolvase"/>
    <property type="match status" value="1"/>
</dbReference>
<dbReference type="Gene3D" id="3.40.50.1390">
    <property type="entry name" value="Resolvase, N-terminal catalytic domain"/>
    <property type="match status" value="1"/>
</dbReference>
<dbReference type="AlphaFoldDB" id="B0G6A3"/>
<organism evidence="7 8">
    <name type="scientific">Dorea formicigenerans ATCC 27755</name>
    <dbReference type="NCBI Taxonomy" id="411461"/>
    <lineage>
        <taxon>Bacteria</taxon>
        <taxon>Bacillati</taxon>
        <taxon>Bacillota</taxon>
        <taxon>Clostridia</taxon>
        <taxon>Lachnospirales</taxon>
        <taxon>Lachnospiraceae</taxon>
        <taxon>Dorea</taxon>
    </lineage>
</organism>
<proteinExistence type="inferred from homology"/>
<dbReference type="PaxDb" id="411461-DORFOR_01887"/>
<protein>
    <submittedName>
        <fullName evidence="7">Resolvase, N-terminal domain protein</fullName>
    </submittedName>
</protein>
<dbReference type="eggNOG" id="COG1961">
    <property type="taxonomic scope" value="Bacteria"/>
</dbReference>
<evidence type="ECO:0000256" key="4">
    <source>
        <dbReference type="ARBA" id="ARBA00023172"/>
    </source>
</evidence>
<accession>B0G6A3</accession>
<comment type="caution">
    <text evidence="7">The sequence shown here is derived from an EMBL/GenBank/DDBJ whole genome shotgun (WGS) entry which is preliminary data.</text>
</comment>
<dbReference type="SUPFAM" id="SSF53041">
    <property type="entry name" value="Resolvase-like"/>
    <property type="match status" value="1"/>
</dbReference>
<dbReference type="GO" id="GO:0015074">
    <property type="term" value="P:DNA integration"/>
    <property type="evidence" value="ECO:0007669"/>
    <property type="project" value="UniProtKB-KW"/>
</dbReference>
<dbReference type="InterPro" id="IPR036162">
    <property type="entry name" value="Resolvase-like_N_sf"/>
</dbReference>
<feature type="active site" description="O-(5'-phospho-DNA)-serine intermediate" evidence="5">
    <location>
        <position position="12"/>
    </location>
</feature>
<evidence type="ECO:0000313" key="8">
    <source>
        <dbReference type="Proteomes" id="UP000005359"/>
    </source>
</evidence>
<dbReference type="PANTHER" id="PTHR30461">
    <property type="entry name" value="DNA-INVERTASE FROM LAMBDOID PROPHAGE"/>
    <property type="match status" value="1"/>
</dbReference>
<dbReference type="GO" id="GO:0003677">
    <property type="term" value="F:DNA binding"/>
    <property type="evidence" value="ECO:0007669"/>
    <property type="project" value="UniProtKB-KW"/>
</dbReference>
<evidence type="ECO:0000259" key="6">
    <source>
        <dbReference type="PROSITE" id="PS51736"/>
    </source>
</evidence>
<dbReference type="EMBL" id="AAXA02000014">
    <property type="protein sequence ID" value="EDR46664.1"/>
    <property type="molecule type" value="Genomic_DNA"/>
</dbReference>
<keyword evidence="4" id="KW-0233">DNA recombination</keyword>
<keyword evidence="3" id="KW-0238">DNA-binding</keyword>
<dbReference type="STRING" id="411461.DORFOR_01887"/>
<evidence type="ECO:0000313" key="7">
    <source>
        <dbReference type="EMBL" id="EDR46664.1"/>
    </source>
</evidence>